<proteinExistence type="predicted"/>
<name>A0ABT6FVL1_9FLAO</name>
<dbReference type="EMBL" id="JAPMUA010000005">
    <property type="protein sequence ID" value="MDG3587121.1"/>
    <property type="molecule type" value="Genomic_DNA"/>
</dbReference>
<keyword evidence="1" id="KW-1133">Transmembrane helix</keyword>
<evidence type="ECO:0000256" key="1">
    <source>
        <dbReference type="SAM" id="Phobius"/>
    </source>
</evidence>
<organism evidence="2 3">
    <name type="scientific">Galbibacter pacificus</name>
    <dbReference type="NCBI Taxonomy" id="2996052"/>
    <lineage>
        <taxon>Bacteria</taxon>
        <taxon>Pseudomonadati</taxon>
        <taxon>Bacteroidota</taxon>
        <taxon>Flavobacteriia</taxon>
        <taxon>Flavobacteriales</taxon>
        <taxon>Flavobacteriaceae</taxon>
        <taxon>Galbibacter</taxon>
    </lineage>
</organism>
<keyword evidence="1" id="KW-0472">Membrane</keyword>
<keyword evidence="1" id="KW-0812">Transmembrane</keyword>
<sequence length="71" mass="8491">MKLFSFLCIIIGAVMIFIFDDNSEYDKYLKIIGFILLMFGLYRSTRLWVKENPKKDKNEETKSLDDQLKDF</sequence>
<reference evidence="2" key="1">
    <citation type="submission" date="2022-11" db="EMBL/GenBank/DDBJ databases">
        <title>High-quality draft genome sequence of Galbibacter sp. strain CMA-7.</title>
        <authorList>
            <person name="Wei L."/>
            <person name="Dong C."/>
            <person name="Shao Z."/>
        </authorList>
    </citation>
    <scope>NUCLEOTIDE SEQUENCE</scope>
    <source>
        <strain evidence="2">CMA-7</strain>
    </source>
</reference>
<gene>
    <name evidence="2" type="ORF">OSR52_14700</name>
</gene>
<evidence type="ECO:0000313" key="2">
    <source>
        <dbReference type="EMBL" id="MDG3587121.1"/>
    </source>
</evidence>
<dbReference type="Proteomes" id="UP001153642">
    <property type="component" value="Unassembled WGS sequence"/>
</dbReference>
<feature type="transmembrane region" description="Helical" evidence="1">
    <location>
        <begin position="28"/>
        <end position="45"/>
    </location>
</feature>
<dbReference type="RefSeq" id="WP_277900617.1">
    <property type="nucleotide sequence ID" value="NZ_JAPMUA010000005.1"/>
</dbReference>
<accession>A0ABT6FVL1</accession>
<comment type="caution">
    <text evidence="2">The sequence shown here is derived from an EMBL/GenBank/DDBJ whole genome shotgun (WGS) entry which is preliminary data.</text>
</comment>
<evidence type="ECO:0000313" key="3">
    <source>
        <dbReference type="Proteomes" id="UP001153642"/>
    </source>
</evidence>
<protein>
    <submittedName>
        <fullName evidence="2">Uncharacterized protein</fullName>
    </submittedName>
</protein>
<keyword evidence="3" id="KW-1185">Reference proteome</keyword>